<protein>
    <recommendedName>
        <fullName evidence="3">DUF1737 domain-containing protein</fullName>
    </recommendedName>
</protein>
<organism evidence="1 2">
    <name type="scientific">Marinomonas transparens</name>
    <dbReference type="NCBI Taxonomy" id="2795388"/>
    <lineage>
        <taxon>Bacteria</taxon>
        <taxon>Pseudomonadati</taxon>
        <taxon>Pseudomonadota</taxon>
        <taxon>Gammaproteobacteria</taxon>
        <taxon>Oceanospirillales</taxon>
        <taxon>Oceanospirillaceae</taxon>
        <taxon>Marinomonas</taxon>
    </lineage>
</organism>
<evidence type="ECO:0000313" key="1">
    <source>
        <dbReference type="EMBL" id="MBJ7539877.1"/>
    </source>
</evidence>
<reference evidence="1" key="1">
    <citation type="submission" date="2020-12" db="EMBL/GenBank/DDBJ databases">
        <title>Marinomonas arctica sp. nov., a psychrotolerant bacterium isolated from the Arctic.</title>
        <authorList>
            <person name="Zhang Y."/>
        </authorList>
    </citation>
    <scope>NUCLEOTIDE SEQUENCE</scope>
    <source>
        <strain evidence="1">C1424</strain>
    </source>
</reference>
<dbReference type="Proteomes" id="UP000628710">
    <property type="component" value="Unassembled WGS sequence"/>
</dbReference>
<dbReference type="EMBL" id="JAEMNX010000034">
    <property type="protein sequence ID" value="MBJ7539877.1"/>
    <property type="molecule type" value="Genomic_DNA"/>
</dbReference>
<proteinExistence type="predicted"/>
<keyword evidence="2" id="KW-1185">Reference proteome</keyword>
<sequence length="56" mass="6595">MEYRLVEVGSRDHRRAVLAIEESVNELAQKGWRPQGGVSHYEKDEMIYYLQAMILE</sequence>
<dbReference type="RefSeq" id="WP_199470272.1">
    <property type="nucleotide sequence ID" value="NZ_JAEMNX010000034.1"/>
</dbReference>
<dbReference type="AlphaFoldDB" id="A0A934JZR6"/>
<accession>A0A934JZR6</accession>
<comment type="caution">
    <text evidence="1">The sequence shown here is derived from an EMBL/GenBank/DDBJ whole genome shotgun (WGS) entry which is preliminary data.</text>
</comment>
<gene>
    <name evidence="1" type="ORF">I8J31_19575</name>
</gene>
<name>A0A934JZR6_9GAMM</name>
<evidence type="ECO:0000313" key="2">
    <source>
        <dbReference type="Proteomes" id="UP000628710"/>
    </source>
</evidence>
<evidence type="ECO:0008006" key="3">
    <source>
        <dbReference type="Google" id="ProtNLM"/>
    </source>
</evidence>